<dbReference type="PROSITE" id="PS01159">
    <property type="entry name" value="WW_DOMAIN_1"/>
    <property type="match status" value="2"/>
</dbReference>
<dbReference type="SMART" id="SM00456">
    <property type="entry name" value="WW"/>
    <property type="match status" value="2"/>
</dbReference>
<dbReference type="PANTHER" id="PTHR11864:SF0">
    <property type="entry name" value="PRP40 PRE-MRNA PROCESSING FACTOR 40 HOMOLOG A (YEAST)"/>
    <property type="match status" value="1"/>
</dbReference>
<dbReference type="AlphaFoldDB" id="G3BBQ7"/>
<evidence type="ECO:0008006" key="6">
    <source>
        <dbReference type="Google" id="ProtNLM"/>
    </source>
</evidence>
<feature type="region of interest" description="Disordered" evidence="1">
    <location>
        <begin position="81"/>
        <end position="120"/>
    </location>
</feature>
<feature type="domain" description="FF" evidence="3">
    <location>
        <begin position="338"/>
        <end position="397"/>
    </location>
</feature>
<feature type="compositionally biased region" description="Basic and acidic residues" evidence="1">
    <location>
        <begin position="604"/>
        <end position="620"/>
    </location>
</feature>
<gene>
    <name evidence="4" type="ORF">CANTEDRAFT_107274</name>
</gene>
<evidence type="ECO:0000313" key="5">
    <source>
        <dbReference type="Proteomes" id="UP000000707"/>
    </source>
</evidence>
<dbReference type="KEGG" id="cten:18245944"/>
<dbReference type="Gene3D" id="2.20.70.10">
    <property type="match status" value="2"/>
</dbReference>
<dbReference type="PROSITE" id="PS50020">
    <property type="entry name" value="WW_DOMAIN_2"/>
    <property type="match status" value="2"/>
</dbReference>
<dbReference type="Pfam" id="PF01846">
    <property type="entry name" value="FF"/>
    <property type="match status" value="2"/>
</dbReference>
<evidence type="ECO:0000259" key="2">
    <source>
        <dbReference type="PROSITE" id="PS50020"/>
    </source>
</evidence>
<dbReference type="SMART" id="SM00441">
    <property type="entry name" value="FF"/>
    <property type="match status" value="3"/>
</dbReference>
<protein>
    <recommendedName>
        <fullName evidence="6">WW domain-containing protein</fullName>
    </recommendedName>
</protein>
<accession>G3BBQ7</accession>
<dbReference type="Proteomes" id="UP000000707">
    <property type="component" value="Unassembled WGS sequence"/>
</dbReference>
<dbReference type="eggNOG" id="KOG0152">
    <property type="taxonomic scope" value="Eukaryota"/>
</dbReference>
<dbReference type="SUPFAM" id="SSF81698">
    <property type="entry name" value="FF domain"/>
    <property type="match status" value="2"/>
</dbReference>
<dbReference type="GO" id="GO:0005685">
    <property type="term" value="C:U1 snRNP"/>
    <property type="evidence" value="ECO:0007669"/>
    <property type="project" value="TreeGrafter"/>
</dbReference>
<dbReference type="SUPFAM" id="SSF51045">
    <property type="entry name" value="WW domain"/>
    <property type="match status" value="2"/>
</dbReference>
<sequence length="629" mass="73155">MAEGAWEKVVDDDGNEYFYNAITQDTSWTNPELDKTPSNWQEFTTDDGTKYYYNSESGETTWDKPEDFVSGEDSVVQIATDDDEDAEEPEKMTELDKELESKPIVADDLSEPQTKENPSTEDAFKELLRENKVNSTWTFQDVMAKLINSAVYWSVEDSLDRKRLYDEYLMDETKKQASNKTDVREAFKTNFDQVLESYKQKGQLTHQTRWFSVKNRLVKEDNPIFKHTVLSDGDIYSVFKQFQDTMKSEYDSISKQKREQALSELEMYLTNINPELVSEGDDWDALYKSLQNDSRFKANKHFNVLHKVDILELYIEKIYPQEIKKLELETEQLEKQNYTSDRKARDSFKTLLSELPIQANTTFKEIFPLIEDEDAFIEICGRNGSSALELFWDIVSEKQQLLKLKVDLVEGVIQQVSGTDESFEMSKLLASKHIFVDKLSSVKDERLEGLSFVATDEESEIDLIYDMLKKNWETKQQQKLESLERTLKLDVTGFEHFLLAKFHQLPVFSVVSNADEGVPDKVTIIETVENDKKAYSLKEFDPAKLDTLKHAPEFARVFESWSALQKHSSSSRTWEDILKEAMEEFIRKLNIAESKKIQTSKRSRPYDDSTDRKRPHDSGVKKPKVLLNY</sequence>
<keyword evidence="5" id="KW-1185">Reference proteome</keyword>
<dbReference type="InterPro" id="IPR039726">
    <property type="entry name" value="Prp40-like"/>
</dbReference>
<organism evidence="5">
    <name type="scientific">Candida tenuis (strain ATCC 10573 / BCRC 21748 / CBS 615 / JCM 9827 / NBRC 10315 / NRRL Y-1498 / VKM Y-70)</name>
    <name type="common">Yeast</name>
    <name type="synonym">Yamadazyma tenuis</name>
    <dbReference type="NCBI Taxonomy" id="590646"/>
    <lineage>
        <taxon>Eukaryota</taxon>
        <taxon>Fungi</taxon>
        <taxon>Dikarya</taxon>
        <taxon>Ascomycota</taxon>
        <taxon>Saccharomycotina</taxon>
        <taxon>Pichiomycetes</taxon>
        <taxon>Debaryomycetaceae</taxon>
        <taxon>Yamadazyma</taxon>
    </lineage>
</organism>
<dbReference type="PANTHER" id="PTHR11864">
    <property type="entry name" value="PRE-MRNA-PROCESSING PROTEIN PRP40"/>
    <property type="match status" value="1"/>
</dbReference>
<feature type="domain" description="WW" evidence="2">
    <location>
        <begin position="1"/>
        <end position="33"/>
    </location>
</feature>
<reference evidence="4 5" key="1">
    <citation type="journal article" date="2011" name="Proc. Natl. Acad. Sci. U.S.A.">
        <title>Comparative genomics of xylose-fermenting fungi for enhanced biofuel production.</title>
        <authorList>
            <person name="Wohlbach D.J."/>
            <person name="Kuo A."/>
            <person name="Sato T.K."/>
            <person name="Potts K.M."/>
            <person name="Salamov A.A."/>
            <person name="LaButti K.M."/>
            <person name="Sun H."/>
            <person name="Clum A."/>
            <person name="Pangilinan J.L."/>
            <person name="Lindquist E.A."/>
            <person name="Lucas S."/>
            <person name="Lapidus A."/>
            <person name="Jin M."/>
            <person name="Gunawan C."/>
            <person name="Balan V."/>
            <person name="Dale B.E."/>
            <person name="Jeffries T.W."/>
            <person name="Zinkel R."/>
            <person name="Barry K.W."/>
            <person name="Grigoriev I.V."/>
            <person name="Gasch A.P."/>
        </authorList>
    </citation>
    <scope>NUCLEOTIDE SEQUENCE [LARGE SCALE GENOMIC DNA]</scope>
    <source>
        <strain evidence="5">ATCC 10573 / BCRC 21748 / CBS 615 / JCM 9827 / NBRC 10315 / NRRL Y-1498 / VKM Y-70</strain>
    </source>
</reference>
<proteinExistence type="predicted"/>
<feature type="compositionally biased region" description="Basic and acidic residues" evidence="1">
    <location>
        <begin position="89"/>
        <end position="101"/>
    </location>
</feature>
<name>G3BBQ7_CANTC</name>
<dbReference type="InterPro" id="IPR002713">
    <property type="entry name" value="FF_domain"/>
</dbReference>
<dbReference type="GO" id="GO:0045292">
    <property type="term" value="P:mRNA cis splicing, via spliceosome"/>
    <property type="evidence" value="ECO:0007669"/>
    <property type="project" value="InterPro"/>
</dbReference>
<feature type="domain" description="WW" evidence="2">
    <location>
        <begin position="34"/>
        <end position="67"/>
    </location>
</feature>
<evidence type="ECO:0000313" key="4">
    <source>
        <dbReference type="EMBL" id="EGV62211.1"/>
    </source>
</evidence>
<dbReference type="STRING" id="590646.G3BBQ7"/>
<dbReference type="GeneID" id="18245944"/>
<dbReference type="InterPro" id="IPR036517">
    <property type="entry name" value="FF_domain_sf"/>
</dbReference>
<dbReference type="PROSITE" id="PS51676">
    <property type="entry name" value="FF"/>
    <property type="match status" value="1"/>
</dbReference>
<dbReference type="InterPro" id="IPR036020">
    <property type="entry name" value="WW_dom_sf"/>
</dbReference>
<dbReference type="EMBL" id="GL996527">
    <property type="protein sequence ID" value="EGV62211.1"/>
    <property type="molecule type" value="Genomic_DNA"/>
</dbReference>
<dbReference type="HOGENOM" id="CLU_005825_1_2_1"/>
<dbReference type="Gene3D" id="1.10.10.440">
    <property type="entry name" value="FF domain"/>
    <property type="match status" value="2"/>
</dbReference>
<dbReference type="InterPro" id="IPR001202">
    <property type="entry name" value="WW_dom"/>
</dbReference>
<evidence type="ECO:0000256" key="1">
    <source>
        <dbReference type="SAM" id="MobiDB-lite"/>
    </source>
</evidence>
<dbReference type="Pfam" id="PF00397">
    <property type="entry name" value="WW"/>
    <property type="match status" value="2"/>
</dbReference>
<evidence type="ECO:0000259" key="3">
    <source>
        <dbReference type="PROSITE" id="PS51676"/>
    </source>
</evidence>
<feature type="region of interest" description="Disordered" evidence="1">
    <location>
        <begin position="596"/>
        <end position="629"/>
    </location>
</feature>
<dbReference type="GO" id="GO:0071004">
    <property type="term" value="C:U2-type prespliceosome"/>
    <property type="evidence" value="ECO:0007669"/>
    <property type="project" value="TreeGrafter"/>
</dbReference>
<dbReference type="GO" id="GO:0003723">
    <property type="term" value="F:RNA binding"/>
    <property type="evidence" value="ECO:0007669"/>
    <property type="project" value="TreeGrafter"/>
</dbReference>
<dbReference type="CDD" id="cd00201">
    <property type="entry name" value="WW"/>
    <property type="match status" value="2"/>
</dbReference>
<dbReference type="OrthoDB" id="187617at2759"/>